<proteinExistence type="predicted"/>
<name>A2SNQ5_METPP</name>
<dbReference type="EMBL" id="CP000556">
    <property type="protein sequence ID" value="ABM97194.1"/>
    <property type="molecule type" value="Genomic_DNA"/>
</dbReference>
<protein>
    <submittedName>
        <fullName evidence="1">Uncharacterized protein</fullName>
    </submittedName>
</protein>
<keyword evidence="1" id="KW-0614">Plasmid</keyword>
<evidence type="ECO:0000313" key="1">
    <source>
        <dbReference type="EMBL" id="ABM97194.1"/>
    </source>
</evidence>
<reference evidence="1" key="2">
    <citation type="submission" date="2007-01" db="EMBL/GenBank/DDBJ databases">
        <authorList>
            <person name="Copeland A."/>
            <person name="Lucas S."/>
            <person name="Lapidus A."/>
            <person name="Barry K."/>
            <person name="Detter J.C."/>
            <person name="Glavina del Rio T."/>
            <person name="Hammon N."/>
            <person name="Dalin E."/>
            <person name="Tice H."/>
            <person name="Pitluck S."/>
            <person name="Chain P."/>
            <person name="Malfatti S."/>
            <person name="Shin M."/>
            <person name="Vergez L."/>
            <person name="Schmutz J."/>
            <person name="Larimer F."/>
            <person name="Land M."/>
            <person name="Hauser L."/>
            <person name="Richardson P."/>
        </authorList>
    </citation>
    <scope>NUCLEOTIDE SEQUENCE</scope>
    <source>
        <strain evidence="1">PM1</strain>
        <plasmid evidence="1">RPME01</plasmid>
    </source>
</reference>
<organism evidence="1 3">
    <name type="scientific">Methylibium petroleiphilum (strain ATCC BAA-1232 / LMG 22953 / PM1)</name>
    <dbReference type="NCBI Taxonomy" id="420662"/>
    <lineage>
        <taxon>Bacteria</taxon>
        <taxon>Pseudomonadati</taxon>
        <taxon>Pseudomonadota</taxon>
        <taxon>Betaproteobacteria</taxon>
        <taxon>Burkholderiales</taxon>
        <taxon>Sphaerotilaceae</taxon>
        <taxon>Methylibium</taxon>
    </lineage>
</organism>
<dbReference type="KEGG" id="mpt:Mpe_B0455"/>
<dbReference type="HOGENOM" id="CLU_2070373_0_0_4"/>
<dbReference type="EMBL" id="CP000556">
    <property type="protein sequence ID" value="ABM97228.1"/>
    <property type="molecule type" value="Genomic_DNA"/>
</dbReference>
<sequence length="118" mass="13016">MALRAGAYRHFWHRKQGDPGYDFSCVSGAVHRFRWRAVLVWGAPPRDRRNAGLTARAPCLCASTLNPSDASPTAQGERRLLVSSPVARMASEECDGLQVSFRRHIAVTKPAETSLPDI</sequence>
<accession>A2SNQ5</accession>
<geneLocation type="plasmid" evidence="1 3">
    <name>RPME01</name>
</geneLocation>
<evidence type="ECO:0000313" key="3">
    <source>
        <dbReference type="Proteomes" id="UP000000366"/>
    </source>
</evidence>
<evidence type="ECO:0000313" key="2">
    <source>
        <dbReference type="EMBL" id="ABM97228.1"/>
    </source>
</evidence>
<keyword evidence="3" id="KW-1185">Reference proteome</keyword>
<gene>
    <name evidence="1" type="ordered locus">Mpe_B0419</name>
    <name evidence="2" type="ordered locus">Mpe_B0455</name>
</gene>
<reference evidence="1 3" key="1">
    <citation type="journal article" date="2007" name="J. Bacteriol.">
        <title>Whole-genome analysis of the methyl tert-butyl ether-degrading beta-proteobacterium Methylibium petroleiphilum PM1.</title>
        <authorList>
            <person name="Kane S.R."/>
            <person name="Chakicherla A.Y."/>
            <person name="Chain P.S.G."/>
            <person name="Schmidt R."/>
            <person name="Shin M.W."/>
            <person name="Legler T.C."/>
            <person name="Scow K.M."/>
            <person name="Larimer F.W."/>
            <person name="Lucas S.M."/>
            <person name="Richardson P.M."/>
            <person name="Hristova K.R."/>
        </authorList>
    </citation>
    <scope>NUCLEOTIDE SEQUENCE [LARGE SCALE GENOMIC DNA]</scope>
    <source>
        <strain evidence="3">ATCC BAA-1232 / LMG 22953 / PM1</strain>
        <plasmid evidence="1">PM1</plasmid>
        <plasmid evidence="1 3">RPME01</plasmid>
    </source>
</reference>
<dbReference type="AlphaFoldDB" id="A2SNQ5"/>
<dbReference type="Proteomes" id="UP000000366">
    <property type="component" value="Plasmid RPME01"/>
</dbReference>
<dbReference type="KEGG" id="mpt:Mpe_B0419"/>